<accession>A0ABS5ERA9</accession>
<dbReference type="RefSeq" id="WP_211850328.1">
    <property type="nucleotide sequence ID" value="NZ_JAAGBB010000001.1"/>
</dbReference>
<organism evidence="7 8">
    <name type="scientific">Plastoroseomonas hellenica</name>
    <dbReference type="NCBI Taxonomy" id="2687306"/>
    <lineage>
        <taxon>Bacteria</taxon>
        <taxon>Pseudomonadati</taxon>
        <taxon>Pseudomonadota</taxon>
        <taxon>Alphaproteobacteria</taxon>
        <taxon>Acetobacterales</taxon>
        <taxon>Acetobacteraceae</taxon>
        <taxon>Plastoroseomonas</taxon>
    </lineage>
</organism>
<protein>
    <recommendedName>
        <fullName evidence="3">Phospholipase D</fullName>
    </recommendedName>
    <alternativeName>
        <fullName evidence="5">Choline phosphatase</fullName>
    </alternativeName>
</protein>
<keyword evidence="8" id="KW-1185">Reference proteome</keyword>
<dbReference type="PANTHER" id="PTHR21248:SF12">
    <property type="entry name" value="CARDIOLIPIN SYNTHASE C"/>
    <property type="match status" value="1"/>
</dbReference>
<evidence type="ECO:0000256" key="3">
    <source>
        <dbReference type="ARBA" id="ARBA00018392"/>
    </source>
</evidence>
<dbReference type="CDD" id="cd09111">
    <property type="entry name" value="PLDc_ymdC_like_1"/>
    <property type="match status" value="1"/>
</dbReference>
<gene>
    <name evidence="7" type="ORF">GXW71_00590</name>
</gene>
<feature type="domain" description="PLD phosphodiesterase" evidence="6">
    <location>
        <begin position="362"/>
        <end position="389"/>
    </location>
</feature>
<dbReference type="Proteomes" id="UP001196870">
    <property type="component" value="Unassembled WGS sequence"/>
</dbReference>
<comment type="subcellular location">
    <subcellularLocation>
        <location evidence="2">Secreted</location>
    </subcellularLocation>
</comment>
<name>A0ABS5ERA9_9PROT</name>
<evidence type="ECO:0000256" key="2">
    <source>
        <dbReference type="ARBA" id="ARBA00004613"/>
    </source>
</evidence>
<feature type="domain" description="PLD phosphodiesterase" evidence="6">
    <location>
        <begin position="132"/>
        <end position="159"/>
    </location>
</feature>
<dbReference type="SUPFAM" id="SSF56024">
    <property type="entry name" value="Phospholipase D/nuclease"/>
    <property type="match status" value="2"/>
</dbReference>
<dbReference type="Pfam" id="PF13091">
    <property type="entry name" value="PLDc_2"/>
    <property type="match status" value="2"/>
</dbReference>
<keyword evidence="4" id="KW-0964">Secreted</keyword>
<dbReference type="SMART" id="SM00155">
    <property type="entry name" value="PLDc"/>
    <property type="match status" value="2"/>
</dbReference>
<dbReference type="EMBL" id="JAAGBB010000001">
    <property type="protein sequence ID" value="MBR0662840.1"/>
    <property type="molecule type" value="Genomic_DNA"/>
</dbReference>
<dbReference type="PROSITE" id="PS50035">
    <property type="entry name" value="PLD"/>
    <property type="match status" value="2"/>
</dbReference>
<reference evidence="8" key="1">
    <citation type="journal article" date="2021" name="Syst. Appl. Microbiol.">
        <title>Roseomonas hellenica sp. nov., isolated from roots of wild-growing Alkanna tinctoria.</title>
        <authorList>
            <person name="Rat A."/>
            <person name="Naranjo H.D."/>
            <person name="Lebbe L."/>
            <person name="Cnockaert M."/>
            <person name="Krigas N."/>
            <person name="Grigoriadou K."/>
            <person name="Maloupa E."/>
            <person name="Willems A."/>
        </authorList>
    </citation>
    <scope>NUCLEOTIDE SEQUENCE [LARGE SCALE GENOMIC DNA]</scope>
    <source>
        <strain evidence="8">LMG 31523</strain>
    </source>
</reference>
<dbReference type="CDD" id="cd09113">
    <property type="entry name" value="PLDc_ymdC_like_2"/>
    <property type="match status" value="1"/>
</dbReference>
<dbReference type="PANTHER" id="PTHR21248">
    <property type="entry name" value="CARDIOLIPIN SYNTHASE"/>
    <property type="match status" value="1"/>
</dbReference>
<comment type="function">
    <text evidence="1">Could be a virulence factor.</text>
</comment>
<sequence length="470" mass="51860">MSNAGTLPKPGSAPLPVAAASSRVALLSDGHEAFAARAAAARAARRSLDLQYYMWESDLTGQLLAREVLHAADRGVRVRLLLDDMYALGRESDLTALGAHPRMQLRRFNAARWRRWGRLGLLVEMLFGNWHLNRRMHNKAWIADGQLVICGGRNIGDRYFDASGDFNFRDLDLIVEGRSAAEATGVFDSYWRSRLALSIKRLRIRSNARALKRLRAALDAVAASPEAQPFLDRLRDVQAEDRHGLAVEDEAIRILSDAPEKARGRAGSAVMSELTDLLANARREALLISPYFVPGEAGTARLVDMARAGVRIAVITNSLAATDVVAVHGGYARYRERLIAAGIEIFELKRSEEKTAGVFGSRGASLHTKAIVVDDGPVFVGSFNLDPRSANLNTEMGVLVRHPALARLIRWHHRRLTGGARSWRVRLTPAGRLAWDDGVTVRYGPTEPDASVKRQALARVLRWLPIESQL</sequence>
<evidence type="ECO:0000256" key="5">
    <source>
        <dbReference type="ARBA" id="ARBA00029594"/>
    </source>
</evidence>
<dbReference type="InterPro" id="IPR025202">
    <property type="entry name" value="PLD-like_dom"/>
</dbReference>
<dbReference type="Gene3D" id="3.30.870.10">
    <property type="entry name" value="Endonuclease Chain A"/>
    <property type="match status" value="2"/>
</dbReference>
<evidence type="ECO:0000256" key="4">
    <source>
        <dbReference type="ARBA" id="ARBA00022525"/>
    </source>
</evidence>
<dbReference type="InterPro" id="IPR001736">
    <property type="entry name" value="PLipase_D/transphosphatidylase"/>
</dbReference>
<evidence type="ECO:0000256" key="1">
    <source>
        <dbReference type="ARBA" id="ARBA00003145"/>
    </source>
</evidence>
<comment type="caution">
    <text evidence="7">The sequence shown here is derived from an EMBL/GenBank/DDBJ whole genome shotgun (WGS) entry which is preliminary data.</text>
</comment>
<evidence type="ECO:0000313" key="8">
    <source>
        <dbReference type="Proteomes" id="UP001196870"/>
    </source>
</evidence>
<evidence type="ECO:0000259" key="6">
    <source>
        <dbReference type="PROSITE" id="PS50035"/>
    </source>
</evidence>
<proteinExistence type="predicted"/>
<evidence type="ECO:0000313" key="7">
    <source>
        <dbReference type="EMBL" id="MBR0662840.1"/>
    </source>
</evidence>